<evidence type="ECO:0000256" key="3">
    <source>
        <dbReference type="ARBA" id="ARBA00022801"/>
    </source>
</evidence>
<dbReference type="EMBL" id="MRZV01000144">
    <property type="protein sequence ID" value="PIK57386.1"/>
    <property type="molecule type" value="Genomic_DNA"/>
</dbReference>
<dbReference type="PANTHER" id="PTHR43918">
    <property type="entry name" value="ACETYLCHOLINESTERASE"/>
    <property type="match status" value="1"/>
</dbReference>
<dbReference type="Proteomes" id="UP000230750">
    <property type="component" value="Unassembled WGS sequence"/>
</dbReference>
<dbReference type="PROSITE" id="PS00941">
    <property type="entry name" value="CARBOXYLESTERASE_B_2"/>
    <property type="match status" value="1"/>
</dbReference>
<feature type="chain" id="PRO_5013782201" evidence="4">
    <location>
        <begin position="23"/>
        <end position="137"/>
    </location>
</feature>
<name>A0A2G8LAU5_STIJA</name>
<evidence type="ECO:0000259" key="5">
    <source>
        <dbReference type="Pfam" id="PF00135"/>
    </source>
</evidence>
<dbReference type="Gene3D" id="3.40.50.1820">
    <property type="entry name" value="alpha/beta hydrolase"/>
    <property type="match status" value="1"/>
</dbReference>
<sequence length="137" mass="15435">MGTRKLLLLHALFSFLLIVVSGEDVTVTTKNGAVKGERIHFTYGPTPMVDTNMDVFRSIPFAKPPLGDLRFKKPEAVEDWSGTYDATYYRPRCWQQQNENSSVPQDEDCLYLNIWSPDVTVVIIAYICVVVLSAVCT</sequence>
<dbReference type="SUPFAM" id="SSF53474">
    <property type="entry name" value="alpha/beta-Hydrolases"/>
    <property type="match status" value="1"/>
</dbReference>
<evidence type="ECO:0000256" key="1">
    <source>
        <dbReference type="ARBA" id="ARBA00005964"/>
    </source>
</evidence>
<reference evidence="6 7" key="1">
    <citation type="journal article" date="2017" name="PLoS Biol.">
        <title>The sea cucumber genome provides insights into morphological evolution and visceral regeneration.</title>
        <authorList>
            <person name="Zhang X."/>
            <person name="Sun L."/>
            <person name="Yuan J."/>
            <person name="Sun Y."/>
            <person name="Gao Y."/>
            <person name="Zhang L."/>
            <person name="Li S."/>
            <person name="Dai H."/>
            <person name="Hamel J.F."/>
            <person name="Liu C."/>
            <person name="Yu Y."/>
            <person name="Liu S."/>
            <person name="Lin W."/>
            <person name="Guo K."/>
            <person name="Jin S."/>
            <person name="Xu P."/>
            <person name="Storey K.B."/>
            <person name="Huan P."/>
            <person name="Zhang T."/>
            <person name="Zhou Y."/>
            <person name="Zhang J."/>
            <person name="Lin C."/>
            <person name="Li X."/>
            <person name="Xing L."/>
            <person name="Huo D."/>
            <person name="Sun M."/>
            <person name="Wang L."/>
            <person name="Mercier A."/>
            <person name="Li F."/>
            <person name="Yang H."/>
            <person name="Xiang J."/>
        </authorList>
    </citation>
    <scope>NUCLEOTIDE SEQUENCE [LARGE SCALE GENOMIC DNA]</scope>
    <source>
        <strain evidence="6">Shaxun</strain>
        <tissue evidence="6">Muscle</tissue>
    </source>
</reference>
<dbReference type="PANTHER" id="PTHR43918:SF15">
    <property type="entry name" value="CARBOXYLIC ESTER HYDROLASE"/>
    <property type="match status" value="1"/>
</dbReference>
<keyword evidence="3" id="KW-0378">Hydrolase</keyword>
<dbReference type="GO" id="GO:0006581">
    <property type="term" value="P:acetylcholine catabolic process"/>
    <property type="evidence" value="ECO:0007669"/>
    <property type="project" value="TreeGrafter"/>
</dbReference>
<dbReference type="GO" id="GO:0005886">
    <property type="term" value="C:plasma membrane"/>
    <property type="evidence" value="ECO:0007669"/>
    <property type="project" value="TreeGrafter"/>
</dbReference>
<dbReference type="GO" id="GO:0005615">
    <property type="term" value="C:extracellular space"/>
    <property type="evidence" value="ECO:0007669"/>
    <property type="project" value="TreeGrafter"/>
</dbReference>
<keyword evidence="2" id="KW-0719">Serine esterase</keyword>
<feature type="signal peptide" evidence="4">
    <location>
        <begin position="1"/>
        <end position="22"/>
    </location>
</feature>
<dbReference type="Pfam" id="PF00135">
    <property type="entry name" value="COesterase"/>
    <property type="match status" value="1"/>
</dbReference>
<dbReference type="InterPro" id="IPR029058">
    <property type="entry name" value="AB_hydrolase_fold"/>
</dbReference>
<evidence type="ECO:0000313" key="7">
    <source>
        <dbReference type="Proteomes" id="UP000230750"/>
    </source>
</evidence>
<organism evidence="6 7">
    <name type="scientific">Stichopus japonicus</name>
    <name type="common">Sea cucumber</name>
    <dbReference type="NCBI Taxonomy" id="307972"/>
    <lineage>
        <taxon>Eukaryota</taxon>
        <taxon>Metazoa</taxon>
        <taxon>Echinodermata</taxon>
        <taxon>Eleutherozoa</taxon>
        <taxon>Echinozoa</taxon>
        <taxon>Holothuroidea</taxon>
        <taxon>Aspidochirotacea</taxon>
        <taxon>Aspidochirotida</taxon>
        <taxon>Stichopodidae</taxon>
        <taxon>Apostichopus</taxon>
    </lineage>
</organism>
<dbReference type="InterPro" id="IPR050654">
    <property type="entry name" value="AChE-related_enzymes"/>
</dbReference>
<feature type="domain" description="Carboxylesterase type B" evidence="5">
    <location>
        <begin position="25"/>
        <end position="119"/>
    </location>
</feature>
<comment type="caution">
    <text evidence="6">The sequence shown here is derived from an EMBL/GenBank/DDBJ whole genome shotgun (WGS) entry which is preliminary data.</text>
</comment>
<dbReference type="GO" id="GO:0019695">
    <property type="term" value="P:choline metabolic process"/>
    <property type="evidence" value="ECO:0007669"/>
    <property type="project" value="TreeGrafter"/>
</dbReference>
<dbReference type="STRING" id="307972.A0A2G8LAU5"/>
<evidence type="ECO:0000313" key="6">
    <source>
        <dbReference type="EMBL" id="PIK57386.1"/>
    </source>
</evidence>
<dbReference type="OrthoDB" id="19653at2759"/>
<keyword evidence="7" id="KW-1185">Reference proteome</keyword>
<dbReference type="InterPro" id="IPR019819">
    <property type="entry name" value="Carboxylesterase_B_CS"/>
</dbReference>
<accession>A0A2G8LAU5</accession>
<protein>
    <submittedName>
        <fullName evidence="6">Cholinesterase</fullName>
    </submittedName>
</protein>
<evidence type="ECO:0000256" key="4">
    <source>
        <dbReference type="SAM" id="SignalP"/>
    </source>
</evidence>
<evidence type="ECO:0000256" key="2">
    <source>
        <dbReference type="ARBA" id="ARBA00022487"/>
    </source>
</evidence>
<proteinExistence type="inferred from homology"/>
<dbReference type="GO" id="GO:0003990">
    <property type="term" value="F:acetylcholinesterase activity"/>
    <property type="evidence" value="ECO:0007669"/>
    <property type="project" value="TreeGrafter"/>
</dbReference>
<gene>
    <name evidence="6" type="ORF">BSL78_05713</name>
</gene>
<keyword evidence="4" id="KW-0732">Signal</keyword>
<comment type="similarity">
    <text evidence="1">Belongs to the type-B carboxylesterase/lipase family.</text>
</comment>
<dbReference type="AlphaFoldDB" id="A0A2G8LAU5"/>
<dbReference type="SMR" id="A0A2G8LAU5"/>
<dbReference type="InterPro" id="IPR002018">
    <property type="entry name" value="CarbesteraseB"/>
</dbReference>